<proteinExistence type="predicted"/>
<evidence type="ECO:0000313" key="2">
    <source>
        <dbReference type="Proteomes" id="UP000647133"/>
    </source>
</evidence>
<protein>
    <submittedName>
        <fullName evidence="1">Uncharacterized protein</fullName>
    </submittedName>
</protein>
<dbReference type="Proteomes" id="UP000647133">
    <property type="component" value="Unassembled WGS sequence"/>
</dbReference>
<sequence>MTKYFTLSDQLIRYVYQEMSEAENIDFEQKLRENEALMQDYLDILGTVDKLNGVMLEPSDVVVKAIKRKAKSSGLEKV</sequence>
<keyword evidence="2" id="KW-1185">Reference proteome</keyword>
<dbReference type="RefSeq" id="WP_192009529.1">
    <property type="nucleotide sequence ID" value="NZ_JACYTQ010000002.1"/>
</dbReference>
<dbReference type="EMBL" id="JACYTQ010000002">
    <property type="protein sequence ID" value="MBD8488674.1"/>
    <property type="molecule type" value="Genomic_DNA"/>
</dbReference>
<name>A0ABR9AM27_9BACT</name>
<evidence type="ECO:0000313" key="1">
    <source>
        <dbReference type="EMBL" id="MBD8488674.1"/>
    </source>
</evidence>
<reference evidence="1 2" key="1">
    <citation type="submission" date="2020-09" db="EMBL/GenBank/DDBJ databases">
        <title>Echinicola sp. CAU 1574 isolated from sand of Sido Beach.</title>
        <authorList>
            <person name="Kim W."/>
        </authorList>
    </citation>
    <scope>NUCLEOTIDE SEQUENCE [LARGE SCALE GENOMIC DNA]</scope>
    <source>
        <strain evidence="1 2">CAU 1574</strain>
    </source>
</reference>
<accession>A0ABR9AM27</accession>
<gene>
    <name evidence="1" type="ORF">IFO69_07960</name>
</gene>
<comment type="caution">
    <text evidence="1">The sequence shown here is derived from an EMBL/GenBank/DDBJ whole genome shotgun (WGS) entry which is preliminary data.</text>
</comment>
<organism evidence="1 2">
    <name type="scientific">Echinicola arenosa</name>
    <dbReference type="NCBI Taxonomy" id="2774144"/>
    <lineage>
        <taxon>Bacteria</taxon>
        <taxon>Pseudomonadati</taxon>
        <taxon>Bacteroidota</taxon>
        <taxon>Cytophagia</taxon>
        <taxon>Cytophagales</taxon>
        <taxon>Cyclobacteriaceae</taxon>
        <taxon>Echinicola</taxon>
    </lineage>
</organism>